<dbReference type="AlphaFoldDB" id="A0AAD4VVV4"/>
<accession>A0AAD4VVV4</accession>
<protein>
    <submittedName>
        <fullName evidence="1">Uncharacterized protein</fullName>
    </submittedName>
</protein>
<comment type="caution">
    <text evidence="1">The sequence shown here is derived from an EMBL/GenBank/DDBJ whole genome shotgun (WGS) entry which is preliminary data.</text>
</comment>
<name>A0AAD4VVV4_PRUDU</name>
<reference evidence="1 2" key="1">
    <citation type="journal article" date="2022" name="G3 (Bethesda)">
        <title>Whole-genome sequence and methylome profiling of the almond [Prunus dulcis (Mill.) D.A. Webb] cultivar 'Nonpareil'.</title>
        <authorList>
            <person name="D'Amico-Willman K.M."/>
            <person name="Ouma W.Z."/>
            <person name="Meulia T."/>
            <person name="Sideli G.M."/>
            <person name="Gradziel T.M."/>
            <person name="Fresnedo-Ramirez J."/>
        </authorList>
    </citation>
    <scope>NUCLEOTIDE SEQUENCE [LARGE SCALE GENOMIC DNA]</scope>
    <source>
        <strain evidence="1">Clone GOH B32 T37-40</strain>
    </source>
</reference>
<dbReference type="EMBL" id="JAJFAZ020000004">
    <property type="protein sequence ID" value="KAI5331751.1"/>
    <property type="molecule type" value="Genomic_DNA"/>
</dbReference>
<dbReference type="Proteomes" id="UP001054821">
    <property type="component" value="Chromosome 4"/>
</dbReference>
<keyword evidence="2" id="KW-1185">Reference proteome</keyword>
<sequence length="91" mass="10146">MRRRRLSENLRKNKGALFFLLAQQRLTDDGDSGSFQNLSDGQTFNTSIPLKTGVLVQHNISHIAPLFQGAAATSRVALSCLPLLSTFLFYY</sequence>
<evidence type="ECO:0000313" key="1">
    <source>
        <dbReference type="EMBL" id="KAI5331751.1"/>
    </source>
</evidence>
<organism evidence="1 2">
    <name type="scientific">Prunus dulcis</name>
    <name type="common">Almond</name>
    <name type="synonym">Amygdalus dulcis</name>
    <dbReference type="NCBI Taxonomy" id="3755"/>
    <lineage>
        <taxon>Eukaryota</taxon>
        <taxon>Viridiplantae</taxon>
        <taxon>Streptophyta</taxon>
        <taxon>Embryophyta</taxon>
        <taxon>Tracheophyta</taxon>
        <taxon>Spermatophyta</taxon>
        <taxon>Magnoliopsida</taxon>
        <taxon>eudicotyledons</taxon>
        <taxon>Gunneridae</taxon>
        <taxon>Pentapetalae</taxon>
        <taxon>rosids</taxon>
        <taxon>fabids</taxon>
        <taxon>Rosales</taxon>
        <taxon>Rosaceae</taxon>
        <taxon>Amygdaloideae</taxon>
        <taxon>Amygdaleae</taxon>
        <taxon>Prunus</taxon>
    </lineage>
</organism>
<evidence type="ECO:0000313" key="2">
    <source>
        <dbReference type="Proteomes" id="UP001054821"/>
    </source>
</evidence>
<gene>
    <name evidence="1" type="ORF">L3X38_021877</name>
</gene>
<proteinExistence type="predicted"/>